<name>A0A5F7ZPG9_MACMU</name>
<evidence type="ECO:0000313" key="4">
    <source>
        <dbReference type="Proteomes" id="UP000006718"/>
    </source>
</evidence>
<sequence>MRLDHRPACGPHLGAGTSRGRSSRRRWQGPADTDGRAELRDPSPRPVPPSRPRRPALTRPSPAARSPSCSAATAAIAPGPAGSSGTQEASASGSPPSPAQSPAPGPTFWELLPPGWSAGASAMSELPADVQAFLREHPSLRLQPDARKVRCILTGHELPCRLPELQVYTRGKKYQRLVRASPAFDFAEFEPHIVPSTKNPHQLFCKLTLRHINKCPEHVLRHTQGRRYQRALCKYEECQKQGVEYVPACLVHRRRRREDQMDGDGPSPREAFWEPTSSDEGGAPSDDSMTDLYPPELFTRKDLGSTEDADGTDDFLTDEQDEKAKPPREKVTDEGRRETAVYRGLVQKRGKKQLGSLKKKFKSHHCKPKSFSSCKQPEVMGEITVTNRYPENHQAGLGDEAQVEALRPCDLTLPWCRPASTLCDLDTPFLRASLLSYSKVRPAELMVGKILSSFTRRKTLFHFSLFFVVVVFCFLRRSLALSPRLECSGAISAHCKLRLPGSRHSPASAS</sequence>
<evidence type="ECO:0000256" key="2">
    <source>
        <dbReference type="SAM" id="Phobius"/>
    </source>
</evidence>
<evidence type="ECO:0000256" key="1">
    <source>
        <dbReference type="SAM" id="MobiDB-lite"/>
    </source>
</evidence>
<evidence type="ECO:0000313" key="3">
    <source>
        <dbReference type="Ensembl" id="ENSMMUP00000067515.1"/>
    </source>
</evidence>
<gene>
    <name evidence="3 5" type="primary">SURF2</name>
</gene>
<dbReference type="Ensembl" id="ENSMMUT00000097559.1">
    <property type="protein sequence ID" value="ENSMMUP00000067515.1"/>
    <property type="gene ID" value="ENSMMUG00000022346.4"/>
</dbReference>
<keyword evidence="2" id="KW-1133">Transmembrane helix</keyword>
<dbReference type="VEuPathDB" id="HostDB:ENSMMUG00000022346"/>
<feature type="compositionally biased region" description="Pro residues" evidence="1">
    <location>
        <begin position="95"/>
        <end position="105"/>
    </location>
</feature>
<reference evidence="3" key="3">
    <citation type="submission" date="2025-08" db="UniProtKB">
        <authorList>
            <consortium name="Ensembl"/>
        </authorList>
    </citation>
    <scope>IDENTIFICATION</scope>
    <source>
        <strain evidence="3">17573</strain>
    </source>
</reference>
<feature type="transmembrane region" description="Helical" evidence="2">
    <location>
        <begin position="459"/>
        <end position="475"/>
    </location>
</feature>
<keyword evidence="2" id="KW-0812">Transmembrane</keyword>
<protein>
    <submittedName>
        <fullName evidence="3">Surfeit 2</fullName>
    </submittedName>
</protein>
<dbReference type="PANTHER" id="PTHR34348">
    <property type="entry name" value="SURFEIT LOCUS PROTEIN 2"/>
    <property type="match status" value="1"/>
</dbReference>
<feature type="compositionally biased region" description="Low complexity" evidence="1">
    <location>
        <begin position="57"/>
        <end position="94"/>
    </location>
</feature>
<feature type="compositionally biased region" description="Basic and acidic residues" evidence="1">
    <location>
        <begin position="33"/>
        <end position="43"/>
    </location>
</feature>
<feature type="region of interest" description="Disordered" evidence="1">
    <location>
        <begin position="1"/>
        <end position="113"/>
    </location>
</feature>
<dbReference type="PaxDb" id="9544-ENSMMUP00000029416"/>
<proteinExistence type="predicted"/>
<accession>A0A5F7ZPG9</accession>
<dbReference type="AlphaFoldDB" id="A0A5F7ZPG9"/>
<dbReference type="Proteomes" id="UP000006718">
    <property type="component" value="Chromosome 15"/>
</dbReference>
<reference evidence="4" key="1">
    <citation type="journal article" date="2007" name="Science">
        <title>Evolutionary and biomedical insights from the rhesus macaque genome.</title>
        <authorList>
            <person name="Gibbs R.A."/>
            <person name="Rogers J."/>
            <person name="Katze M.G."/>
            <person name="Bumgarner R."/>
            <person name="Weinstock G.M."/>
            <person name="Mardis E.R."/>
            <person name="Remington K.A."/>
            <person name="Strausberg R.L."/>
            <person name="Venter J.C."/>
            <person name="Wilson R.K."/>
            <person name="Batzer M.A."/>
            <person name="Bustamante C.D."/>
            <person name="Eichler E.E."/>
            <person name="Hahn M.W."/>
            <person name="Hardison R.C."/>
            <person name="Makova K.D."/>
            <person name="Miller W."/>
            <person name="Milosavljevic A."/>
            <person name="Palermo R.E."/>
            <person name="Siepel A."/>
            <person name="Sikela J.M."/>
            <person name="Attaway T."/>
            <person name="Bell S."/>
            <person name="Bernard K.E."/>
            <person name="Buhay C.J."/>
            <person name="Chandrabose M.N."/>
            <person name="Dao M."/>
            <person name="Davis C."/>
            <person name="Delehaunty K.D."/>
            <person name="Ding Y."/>
            <person name="Dinh H.H."/>
            <person name="Dugan-Rocha S."/>
            <person name="Fulton L.A."/>
            <person name="Gabisi R.A."/>
            <person name="Garner T.T."/>
            <person name="Godfrey J."/>
            <person name="Hawes A.C."/>
            <person name="Hernandez J."/>
            <person name="Hines S."/>
            <person name="Holder M."/>
            <person name="Hume J."/>
            <person name="Jhangiani S.N."/>
            <person name="Joshi V."/>
            <person name="Khan Z.M."/>
            <person name="Kirkness E.F."/>
            <person name="Cree A."/>
            <person name="Fowler R.G."/>
            <person name="Lee S."/>
            <person name="Lewis L.R."/>
            <person name="Li Z."/>
            <person name="Liu Y.-S."/>
            <person name="Moore S.M."/>
            <person name="Muzny D."/>
            <person name="Nazareth L.V."/>
            <person name="Ngo D.N."/>
            <person name="Okwuonu G.O."/>
            <person name="Pai G."/>
            <person name="Parker D."/>
            <person name="Paul H.A."/>
            <person name="Pfannkoch C."/>
            <person name="Pohl C.S."/>
            <person name="Rogers Y.-H.C."/>
            <person name="Ruiz S.J."/>
            <person name="Sabo A."/>
            <person name="Santibanez J."/>
            <person name="Schneider B.W."/>
            <person name="Smith S.M."/>
            <person name="Sodergren E."/>
            <person name="Svatek A.F."/>
            <person name="Utterback T.R."/>
            <person name="Vattathil S."/>
            <person name="Warren W."/>
            <person name="White C.S."/>
            <person name="Chinwalla A.T."/>
            <person name="Feng Y."/>
            <person name="Halpern A.L."/>
            <person name="Hillier L.W."/>
            <person name="Huang X."/>
            <person name="Minx P."/>
            <person name="Nelson J.O."/>
            <person name="Pepin K.H."/>
            <person name="Qin X."/>
            <person name="Sutton G.G."/>
            <person name="Venter E."/>
            <person name="Walenz B.P."/>
            <person name="Wallis J.W."/>
            <person name="Worley K.C."/>
            <person name="Yang S.-P."/>
            <person name="Jones S.M."/>
            <person name="Marra M.A."/>
            <person name="Rocchi M."/>
            <person name="Schein J.E."/>
            <person name="Baertsch R."/>
            <person name="Clarke L."/>
            <person name="Csuros M."/>
            <person name="Glasscock J."/>
            <person name="Harris R.A."/>
            <person name="Havlak P."/>
            <person name="Jackson A.R."/>
            <person name="Jiang H."/>
            <person name="Liu Y."/>
            <person name="Messina D.N."/>
            <person name="Shen Y."/>
            <person name="Song H.X.-Z."/>
            <person name="Wylie T."/>
            <person name="Zhang L."/>
            <person name="Birney E."/>
            <person name="Han K."/>
            <person name="Konkel M.K."/>
            <person name="Lee J."/>
            <person name="Smit A.F.A."/>
            <person name="Ullmer B."/>
            <person name="Wang H."/>
            <person name="Xing J."/>
            <person name="Burhans R."/>
            <person name="Cheng Z."/>
            <person name="Karro J.E."/>
            <person name="Ma J."/>
            <person name="Raney B."/>
            <person name="She X."/>
            <person name="Cox M.J."/>
            <person name="Demuth J.P."/>
            <person name="Dumas L.J."/>
            <person name="Han S.-G."/>
            <person name="Hopkins J."/>
            <person name="Karimpour-Fard A."/>
            <person name="Kim Y.H."/>
            <person name="Pollack J.R."/>
            <person name="Vinar T."/>
            <person name="Addo-Quaye C."/>
            <person name="Degenhardt J."/>
            <person name="Denby A."/>
            <person name="Hubisz M.J."/>
            <person name="Indap A."/>
            <person name="Kosiol C."/>
            <person name="Lahn B.T."/>
            <person name="Lawson H.A."/>
            <person name="Marklein A."/>
            <person name="Nielsen R."/>
            <person name="Vallender E.J."/>
            <person name="Clark A.G."/>
            <person name="Ferguson B."/>
            <person name="Hernandez R.D."/>
            <person name="Hirani K."/>
            <person name="Kehrer-Sawatzki H."/>
            <person name="Kolb J."/>
            <person name="Patil S."/>
            <person name="Pu L.-L."/>
            <person name="Ren Y."/>
            <person name="Smith D.G."/>
            <person name="Wheeler D.A."/>
            <person name="Schenck I."/>
            <person name="Ball E.V."/>
            <person name="Chen R."/>
            <person name="Cooper D.N."/>
            <person name="Giardine B."/>
            <person name="Hsu F."/>
            <person name="Kent W.J."/>
            <person name="Lesk A."/>
            <person name="Nelson D.L."/>
            <person name="O'brien W.E."/>
            <person name="Pruefer K."/>
            <person name="Stenson P.D."/>
            <person name="Wallace J.C."/>
            <person name="Ke H."/>
            <person name="Liu X.-M."/>
            <person name="Wang P."/>
            <person name="Xiang A.P."/>
            <person name="Yang F."/>
            <person name="Barber G.P."/>
            <person name="Haussler D."/>
            <person name="Karolchik D."/>
            <person name="Kern A.D."/>
            <person name="Kuhn R.M."/>
            <person name="Smith K.E."/>
            <person name="Zwieg A.S."/>
        </authorList>
    </citation>
    <scope>NUCLEOTIDE SEQUENCE [LARGE SCALE GENOMIC DNA]</scope>
    <source>
        <strain evidence="4">17573</strain>
    </source>
</reference>
<dbReference type="Bgee" id="ENSMMUG00000022346">
    <property type="expression patterns" value="Expressed in olfactory segment of nasal mucosa and 22 other cell types or tissues"/>
</dbReference>
<dbReference type="GeneTree" id="ENSGT00390000016800"/>
<feature type="compositionally biased region" description="Acidic residues" evidence="1">
    <location>
        <begin position="305"/>
        <end position="321"/>
    </location>
</feature>
<reference evidence="3" key="2">
    <citation type="submission" date="2019-01" db="EMBL/GenBank/DDBJ databases">
        <authorList>
            <person name="Graves T."/>
            <person name="Eichler E.E."/>
            <person name="Wilson R.K."/>
        </authorList>
    </citation>
    <scope>NUCLEOTIDE SEQUENCE [LARGE SCALE GENOMIC DNA]</scope>
    <source>
        <strain evidence="3">17573</strain>
    </source>
</reference>
<dbReference type="Pfam" id="PF05477">
    <property type="entry name" value="SURF2"/>
    <property type="match status" value="1"/>
</dbReference>
<dbReference type="InParanoid" id="A0A5F7ZPG9"/>
<evidence type="ECO:0000313" key="5">
    <source>
        <dbReference type="VGNC" id="VGNC:78059"/>
    </source>
</evidence>
<dbReference type="VGNC" id="VGNC:78059">
    <property type="gene designation" value="SURF2"/>
</dbReference>
<dbReference type="STRING" id="9544.ENSMMUP00000067515"/>
<feature type="region of interest" description="Disordered" evidence="1">
    <location>
        <begin position="256"/>
        <end position="339"/>
    </location>
</feature>
<organism evidence="3 4">
    <name type="scientific">Macaca mulatta</name>
    <name type="common">Rhesus macaque</name>
    <dbReference type="NCBI Taxonomy" id="9544"/>
    <lineage>
        <taxon>Eukaryota</taxon>
        <taxon>Metazoa</taxon>
        <taxon>Chordata</taxon>
        <taxon>Craniata</taxon>
        <taxon>Vertebrata</taxon>
        <taxon>Euteleostomi</taxon>
        <taxon>Mammalia</taxon>
        <taxon>Eutheria</taxon>
        <taxon>Euarchontoglires</taxon>
        <taxon>Primates</taxon>
        <taxon>Haplorrhini</taxon>
        <taxon>Catarrhini</taxon>
        <taxon>Cercopithecidae</taxon>
        <taxon>Cercopithecinae</taxon>
        <taxon>Macaca</taxon>
    </lineage>
</organism>
<dbReference type="InterPro" id="IPR008833">
    <property type="entry name" value="Surf2"/>
</dbReference>
<keyword evidence="4" id="KW-1185">Reference proteome</keyword>
<reference evidence="3" key="4">
    <citation type="submission" date="2025-09" db="UniProtKB">
        <authorList>
            <consortium name="Ensembl"/>
        </authorList>
    </citation>
    <scope>IDENTIFICATION</scope>
    <source>
        <strain evidence="3">17573</strain>
    </source>
</reference>
<dbReference type="PANTHER" id="PTHR34348:SF1">
    <property type="entry name" value="SURFEIT LOCUS PROTEIN 2"/>
    <property type="match status" value="1"/>
</dbReference>
<keyword evidence="2" id="KW-0472">Membrane</keyword>
<dbReference type="FunCoup" id="A0A5F7ZPG9">
    <property type="interactions" value="496"/>
</dbReference>
<feature type="compositionally biased region" description="Basic and acidic residues" evidence="1">
    <location>
        <begin position="322"/>
        <end position="339"/>
    </location>
</feature>
<dbReference type="ExpressionAtlas" id="A0A5F7ZPG9">
    <property type="expression patterns" value="baseline"/>
</dbReference>